<dbReference type="Gene3D" id="3.40.190.10">
    <property type="entry name" value="Periplasmic binding protein-like II"/>
    <property type="match status" value="2"/>
</dbReference>
<organism evidence="3 4">
    <name type="scientific">Thalassospira profundimaris</name>
    <dbReference type="NCBI Taxonomy" id="502049"/>
    <lineage>
        <taxon>Bacteria</taxon>
        <taxon>Pseudomonadati</taxon>
        <taxon>Pseudomonadota</taxon>
        <taxon>Alphaproteobacteria</taxon>
        <taxon>Rhodospirillales</taxon>
        <taxon>Thalassospiraceae</taxon>
        <taxon>Thalassospira</taxon>
    </lineage>
</organism>
<dbReference type="Pfam" id="PF00497">
    <property type="entry name" value="SBP_bac_3"/>
    <property type="match status" value="1"/>
</dbReference>
<dbReference type="InterPro" id="IPR001638">
    <property type="entry name" value="Solute-binding_3/MltF_N"/>
</dbReference>
<gene>
    <name evidence="3" type="ORF">TH25_23465</name>
</gene>
<proteinExistence type="predicted"/>
<accession>A0A367WKK5</accession>
<dbReference type="RefSeq" id="WP_114090513.1">
    <property type="nucleotide sequence ID" value="NZ_JPWH01000032.1"/>
</dbReference>
<evidence type="ECO:0000256" key="1">
    <source>
        <dbReference type="ARBA" id="ARBA00022729"/>
    </source>
</evidence>
<keyword evidence="1" id="KW-0732">Signal</keyword>
<dbReference type="PANTHER" id="PTHR35936:SF25">
    <property type="entry name" value="ABC TRANSPORTER SUBSTRATE-BINDING PROTEIN"/>
    <property type="match status" value="1"/>
</dbReference>
<evidence type="ECO:0000313" key="3">
    <source>
        <dbReference type="EMBL" id="RCK41947.1"/>
    </source>
</evidence>
<dbReference type="PANTHER" id="PTHR35936">
    <property type="entry name" value="MEMBRANE-BOUND LYTIC MUREIN TRANSGLYCOSYLASE F"/>
    <property type="match status" value="1"/>
</dbReference>
<dbReference type="SUPFAM" id="SSF53850">
    <property type="entry name" value="Periplasmic binding protein-like II"/>
    <property type="match status" value="1"/>
</dbReference>
<dbReference type="SMART" id="SM00062">
    <property type="entry name" value="PBPb"/>
    <property type="match status" value="1"/>
</dbReference>
<evidence type="ECO:0000259" key="2">
    <source>
        <dbReference type="SMART" id="SM00062"/>
    </source>
</evidence>
<dbReference type="Proteomes" id="UP000252517">
    <property type="component" value="Unassembled WGS sequence"/>
</dbReference>
<sequence length="266" mass="30129">MARLRNWNLVIGFWVAILLCHTGFVADAHENQRRTVTLACNPFPPSKIADHQDMPGYDVEILRAAFAVSNIDVKTPFYPWKRAYLLASEGRLDGLCSCSYSIERESDLLYSAELGQVRIGLFSIVGHVPQYITRLEDVRNLRIGVVSGYSLEKSAENSGLNIITATSEQNLLGMLYTNQIDMIYSFRAPVLVAQKKHDIPISLQYHELSRAPYYGCISRRLDDAYALLETLNYGLQTIRINGLYDDILEKYGVSETRLPKPMAWTN</sequence>
<protein>
    <recommendedName>
        <fullName evidence="2">Solute-binding protein family 3/N-terminal domain-containing protein</fullName>
    </recommendedName>
</protein>
<dbReference type="EMBL" id="JPWH01000032">
    <property type="protein sequence ID" value="RCK41947.1"/>
    <property type="molecule type" value="Genomic_DNA"/>
</dbReference>
<dbReference type="OrthoDB" id="7337066at2"/>
<dbReference type="AlphaFoldDB" id="A0A367WKK5"/>
<reference evidence="3 4" key="1">
    <citation type="submission" date="2014-07" db="EMBL/GenBank/DDBJ databases">
        <title>Draft genome sequence of Thalassospira profundimaris S25-3-2.</title>
        <authorList>
            <person name="Lai Q."/>
            <person name="Shao Z."/>
        </authorList>
    </citation>
    <scope>NUCLEOTIDE SEQUENCE [LARGE SCALE GENOMIC DNA]</scope>
    <source>
        <strain evidence="3 4">S25-3-2</strain>
    </source>
</reference>
<evidence type="ECO:0000313" key="4">
    <source>
        <dbReference type="Proteomes" id="UP000252517"/>
    </source>
</evidence>
<feature type="domain" description="Solute-binding protein family 3/N-terminal" evidence="2">
    <location>
        <begin position="35"/>
        <end position="255"/>
    </location>
</feature>
<name>A0A367WKK5_9PROT</name>
<comment type="caution">
    <text evidence="3">The sequence shown here is derived from an EMBL/GenBank/DDBJ whole genome shotgun (WGS) entry which is preliminary data.</text>
</comment>